<dbReference type="AlphaFoldDB" id="A0A4E0QPZ3"/>
<organism evidence="1 2">
    <name type="scientific">Candidatus Thiomargarita nelsonii</name>
    <dbReference type="NCBI Taxonomy" id="1003181"/>
    <lineage>
        <taxon>Bacteria</taxon>
        <taxon>Pseudomonadati</taxon>
        <taxon>Pseudomonadota</taxon>
        <taxon>Gammaproteobacteria</taxon>
        <taxon>Thiotrichales</taxon>
        <taxon>Thiotrichaceae</taxon>
        <taxon>Thiomargarita</taxon>
    </lineage>
</organism>
<dbReference type="InterPro" id="IPR011604">
    <property type="entry name" value="PDDEXK-like_dom_sf"/>
</dbReference>
<evidence type="ECO:0000313" key="1">
    <source>
        <dbReference type="EMBL" id="TGN99695.1"/>
    </source>
</evidence>
<dbReference type="Proteomes" id="UP000030428">
    <property type="component" value="Unassembled WGS sequence"/>
</dbReference>
<dbReference type="Gene3D" id="3.90.320.10">
    <property type="match status" value="1"/>
</dbReference>
<accession>A0A4E0QPZ3</accession>
<name>A0A4E0QPZ3_9GAMM</name>
<evidence type="ECO:0008006" key="3">
    <source>
        <dbReference type="Google" id="ProtNLM"/>
    </source>
</evidence>
<keyword evidence="2" id="KW-1185">Reference proteome</keyword>
<proteinExistence type="predicted"/>
<gene>
    <name evidence="1" type="ORF">PN36_35030</name>
</gene>
<comment type="caution">
    <text evidence="1">The sequence shown here is derived from an EMBL/GenBank/DDBJ whole genome shotgun (WGS) entry which is preliminary data.</text>
</comment>
<reference evidence="1 2" key="1">
    <citation type="journal article" date="2016" name="Front. Microbiol.">
        <title>Single-Cell (Meta-)Genomics of a Dimorphic Candidatus Thiomargarita nelsonii Reveals Genomic Plasticity.</title>
        <authorList>
            <person name="Flood B.E."/>
            <person name="Fliss P."/>
            <person name="Jones D.S."/>
            <person name="Dick G.J."/>
            <person name="Jain S."/>
            <person name="Kaster A.K."/>
            <person name="Winkel M."/>
            <person name="Mussmann M."/>
            <person name="Bailey J."/>
        </authorList>
    </citation>
    <scope>NUCLEOTIDE SEQUENCE [LARGE SCALE GENOMIC DNA]</scope>
    <source>
        <strain evidence="1">Hydrate Ridge</strain>
    </source>
</reference>
<protein>
    <recommendedName>
        <fullName evidence="3">PD-(D/E)XK endonuclease-like domain-containing protein</fullName>
    </recommendedName>
</protein>
<evidence type="ECO:0000313" key="2">
    <source>
        <dbReference type="Proteomes" id="UP000030428"/>
    </source>
</evidence>
<dbReference type="EMBL" id="JSZA02000409">
    <property type="protein sequence ID" value="TGN99695.1"/>
    <property type="molecule type" value="Genomic_DNA"/>
</dbReference>
<sequence>MNTDKIISIKKLLKDSGDLRDSEFAGLEQKKTGVLRAGNSSLLTAEGEFIGQCPRMTYLRYKGINVEEFPADRKLMFDAGRMNEEIWTEKLKRVWPPSHIVREEETPTSWSTSNGVTVTGRPDLVLLEDGPEGPTAALGLELKMVSSLWTAREVFFQREPKLLHLIQAGHYMWQMNIPFKLCYTLYVDMAVTGWAGGVFPKKNQPLSEFCSYTPAGKISKILPFEVVYDLSFDRSGKLFYQLEGSEKEKTASLVTIDRIRDYYEFISQMDQKQRLPSPPKNLKPSGEKCSWKLCHYCSLSPVCSVFEAEKTQKYVENKPEYQEVSAWVSLVRGELKKRSMHSENKAG</sequence>